<feature type="domain" description="Protein FecR C-terminal" evidence="3">
    <location>
        <begin position="269"/>
        <end position="335"/>
    </location>
</feature>
<dbReference type="Gene3D" id="3.55.50.30">
    <property type="match status" value="1"/>
</dbReference>
<organism evidence="4 5">
    <name type="scientific">Pedobacter suwonensis</name>
    <dbReference type="NCBI Taxonomy" id="332999"/>
    <lineage>
        <taxon>Bacteria</taxon>
        <taxon>Pseudomonadati</taxon>
        <taxon>Bacteroidota</taxon>
        <taxon>Sphingobacteriia</taxon>
        <taxon>Sphingobacteriales</taxon>
        <taxon>Sphingobacteriaceae</taxon>
        <taxon>Pedobacter</taxon>
    </lineage>
</organism>
<dbReference type="OrthoDB" id="1523489at2"/>
<keyword evidence="1" id="KW-0812">Transmembrane</keyword>
<sequence>MTKHNYTTFTTSDFLEDPDFLRYVKYQLPEDRLFWENWQKAQPQNLAAFSDAELQLRIMLSPKPFKTSLHLEENLLAAIHQSIAKGHRKIKISRQKYFWAGGLAASLILALFIGWFLNSTVSIHTAFGEQKKIALPDGSEVILNANSTLSYPRAYAWKENRVVKLEGEAYFKVKHLNHNAAHIKAGELFKAETRTIEVQVLGTTFNIKERRGMAHVALVEGSVRVRAVKTGQHYQMYPGNVVQVNSRNGLLTVEKRGSLQQSAWTDGRLIVNQTTVNEILRNFEDVYGYQVILDDPALGQKKIDGSISIKSEEGLLFTLSHILNVNIQKQGKVIYLKRR</sequence>
<evidence type="ECO:0000313" key="5">
    <source>
        <dbReference type="Proteomes" id="UP000198836"/>
    </source>
</evidence>
<protein>
    <submittedName>
        <fullName evidence="4">FecR family protein</fullName>
    </submittedName>
</protein>
<evidence type="ECO:0000259" key="3">
    <source>
        <dbReference type="Pfam" id="PF16344"/>
    </source>
</evidence>
<dbReference type="PANTHER" id="PTHR30273">
    <property type="entry name" value="PERIPLASMIC SIGNAL SENSOR AND SIGMA FACTOR ACTIVATOR FECR-RELATED"/>
    <property type="match status" value="1"/>
</dbReference>
<accession>A0A1I0SN50</accession>
<feature type="transmembrane region" description="Helical" evidence="1">
    <location>
        <begin position="97"/>
        <end position="117"/>
    </location>
</feature>
<keyword evidence="5" id="KW-1185">Reference proteome</keyword>
<dbReference type="Pfam" id="PF16344">
    <property type="entry name" value="FecR_C"/>
    <property type="match status" value="1"/>
</dbReference>
<keyword evidence="1" id="KW-0472">Membrane</keyword>
<dbReference type="RefSeq" id="WP_090980336.1">
    <property type="nucleotide sequence ID" value="NZ_FOJM01000002.1"/>
</dbReference>
<dbReference type="GO" id="GO:0016989">
    <property type="term" value="F:sigma factor antagonist activity"/>
    <property type="evidence" value="ECO:0007669"/>
    <property type="project" value="TreeGrafter"/>
</dbReference>
<keyword evidence="1" id="KW-1133">Transmembrane helix</keyword>
<dbReference type="Gene3D" id="2.60.120.1440">
    <property type="match status" value="1"/>
</dbReference>
<dbReference type="InterPro" id="IPR006860">
    <property type="entry name" value="FecR"/>
</dbReference>
<dbReference type="Pfam" id="PF04773">
    <property type="entry name" value="FecR"/>
    <property type="match status" value="1"/>
</dbReference>
<evidence type="ECO:0000256" key="1">
    <source>
        <dbReference type="SAM" id="Phobius"/>
    </source>
</evidence>
<proteinExistence type="predicted"/>
<dbReference type="AlphaFoldDB" id="A0A1I0SN50"/>
<dbReference type="PIRSF" id="PIRSF018266">
    <property type="entry name" value="FecR"/>
    <property type="match status" value="1"/>
</dbReference>
<dbReference type="InterPro" id="IPR032508">
    <property type="entry name" value="FecR_C"/>
</dbReference>
<dbReference type="EMBL" id="FOJM01000002">
    <property type="protein sequence ID" value="SFA40853.1"/>
    <property type="molecule type" value="Genomic_DNA"/>
</dbReference>
<name>A0A1I0SN50_9SPHI</name>
<evidence type="ECO:0000313" key="4">
    <source>
        <dbReference type="EMBL" id="SFA40853.1"/>
    </source>
</evidence>
<gene>
    <name evidence="4" type="ORF">SAMN04488511_102184</name>
</gene>
<dbReference type="STRING" id="332999.SAMN04488511_102184"/>
<reference evidence="5" key="1">
    <citation type="submission" date="2016-10" db="EMBL/GenBank/DDBJ databases">
        <authorList>
            <person name="Varghese N."/>
            <person name="Submissions S."/>
        </authorList>
    </citation>
    <scope>NUCLEOTIDE SEQUENCE [LARGE SCALE GENOMIC DNA]</scope>
    <source>
        <strain evidence="5">DSM 18130</strain>
    </source>
</reference>
<dbReference type="Proteomes" id="UP000198836">
    <property type="component" value="Unassembled WGS sequence"/>
</dbReference>
<dbReference type="InterPro" id="IPR012373">
    <property type="entry name" value="Ferrdict_sens_TM"/>
</dbReference>
<feature type="domain" description="FecR protein" evidence="2">
    <location>
        <begin position="123"/>
        <end position="224"/>
    </location>
</feature>
<dbReference type="PANTHER" id="PTHR30273:SF2">
    <property type="entry name" value="PROTEIN FECR"/>
    <property type="match status" value="1"/>
</dbReference>
<evidence type="ECO:0000259" key="2">
    <source>
        <dbReference type="Pfam" id="PF04773"/>
    </source>
</evidence>